<protein>
    <submittedName>
        <fullName evidence="2">Uncharacterized protein</fullName>
    </submittedName>
</protein>
<comment type="caution">
    <text evidence="2">The sequence shown here is derived from an EMBL/GenBank/DDBJ whole genome shotgun (WGS) entry which is preliminary data.</text>
</comment>
<dbReference type="RefSeq" id="WP_128564150.1">
    <property type="nucleotide sequence ID" value="NZ_BPQH01000006.1"/>
</dbReference>
<dbReference type="EMBL" id="BPQH01000006">
    <property type="protein sequence ID" value="GJD49486.1"/>
    <property type="molecule type" value="Genomic_DNA"/>
</dbReference>
<feature type="compositionally biased region" description="Polar residues" evidence="1">
    <location>
        <begin position="1"/>
        <end position="11"/>
    </location>
</feature>
<accession>A0ABQ4QVW1</accession>
<name>A0ABQ4QVW1_9HYPH</name>
<evidence type="ECO:0000256" key="1">
    <source>
        <dbReference type="SAM" id="MobiDB-lite"/>
    </source>
</evidence>
<evidence type="ECO:0000313" key="2">
    <source>
        <dbReference type="EMBL" id="GJD49486.1"/>
    </source>
</evidence>
<feature type="compositionally biased region" description="Basic and acidic residues" evidence="1">
    <location>
        <begin position="23"/>
        <end position="43"/>
    </location>
</feature>
<proteinExistence type="predicted"/>
<keyword evidence="3" id="KW-1185">Reference proteome</keyword>
<gene>
    <name evidence="2" type="ORF">OPKNFCMD_2217</name>
</gene>
<dbReference type="Proteomes" id="UP001055167">
    <property type="component" value="Unassembled WGS sequence"/>
</dbReference>
<evidence type="ECO:0000313" key="3">
    <source>
        <dbReference type="Proteomes" id="UP001055167"/>
    </source>
</evidence>
<sequence>MSDANAKSTPPQDGPGSRQDSPPPKDKDLKANEQDKLAERLDQGLEETFPSSDPVSVKITK</sequence>
<reference evidence="2" key="2">
    <citation type="submission" date="2021-08" db="EMBL/GenBank/DDBJ databases">
        <authorList>
            <person name="Tani A."/>
            <person name="Ola A."/>
            <person name="Ogura Y."/>
            <person name="Katsura K."/>
            <person name="Hayashi T."/>
        </authorList>
    </citation>
    <scope>NUCLEOTIDE SEQUENCE</scope>
    <source>
        <strain evidence="2">KCTC 52305</strain>
    </source>
</reference>
<organism evidence="2 3">
    <name type="scientific">Methylobacterium crusticola</name>
    <dbReference type="NCBI Taxonomy" id="1697972"/>
    <lineage>
        <taxon>Bacteria</taxon>
        <taxon>Pseudomonadati</taxon>
        <taxon>Pseudomonadota</taxon>
        <taxon>Alphaproteobacteria</taxon>
        <taxon>Hyphomicrobiales</taxon>
        <taxon>Methylobacteriaceae</taxon>
        <taxon>Methylobacterium</taxon>
    </lineage>
</organism>
<feature type="region of interest" description="Disordered" evidence="1">
    <location>
        <begin position="1"/>
        <end position="61"/>
    </location>
</feature>
<reference evidence="2" key="1">
    <citation type="journal article" date="2021" name="Front. Microbiol.">
        <title>Comprehensive Comparative Genomics and Phenotyping of Methylobacterium Species.</title>
        <authorList>
            <person name="Alessa O."/>
            <person name="Ogura Y."/>
            <person name="Fujitani Y."/>
            <person name="Takami H."/>
            <person name="Hayashi T."/>
            <person name="Sahin N."/>
            <person name="Tani A."/>
        </authorList>
    </citation>
    <scope>NUCLEOTIDE SEQUENCE</scope>
    <source>
        <strain evidence="2">KCTC 52305</strain>
    </source>
</reference>